<dbReference type="PROSITE" id="PS51521">
    <property type="entry name" value="HTUSP"/>
    <property type="match status" value="1"/>
</dbReference>
<name>A0A176WAA7_MARPO</name>
<dbReference type="EMBL" id="LVLJ01001369">
    <property type="protein sequence ID" value="OAE30050.1"/>
    <property type="molecule type" value="Genomic_DNA"/>
</dbReference>
<keyword evidence="4" id="KW-1185">Reference proteome</keyword>
<evidence type="ECO:0000259" key="2">
    <source>
        <dbReference type="PROSITE" id="PS51521"/>
    </source>
</evidence>
<dbReference type="Proteomes" id="UP000077202">
    <property type="component" value="Unassembled WGS sequence"/>
</dbReference>
<sequence length="155" mass="17488">MRQTGQKAKSTVGRSKQSIGASFRTRKRRGPESTNPRQQASESGCEKGMQIDVCWREERANTKSRSRRAVQRQQAGTREMRSDPRVVSAPVQGRRRRGRKEEKEEEKKRRRGGGGREGRNDDEAQYGRWAPGSVDASERNQNSNKIGAQAEASCI</sequence>
<organism evidence="3 4">
    <name type="scientific">Marchantia polymorpha subsp. ruderalis</name>
    <dbReference type="NCBI Taxonomy" id="1480154"/>
    <lineage>
        <taxon>Eukaryota</taxon>
        <taxon>Viridiplantae</taxon>
        <taxon>Streptophyta</taxon>
        <taxon>Embryophyta</taxon>
        <taxon>Marchantiophyta</taxon>
        <taxon>Marchantiopsida</taxon>
        <taxon>Marchantiidae</taxon>
        <taxon>Marchantiales</taxon>
        <taxon>Marchantiaceae</taxon>
        <taxon>Marchantia</taxon>
    </lineage>
</organism>
<evidence type="ECO:0000313" key="3">
    <source>
        <dbReference type="EMBL" id="OAE30050.1"/>
    </source>
</evidence>
<feature type="compositionally biased region" description="Polar residues" evidence="1">
    <location>
        <begin position="1"/>
        <end position="20"/>
    </location>
</feature>
<proteinExistence type="predicted"/>
<gene>
    <name evidence="3" type="ORF">AXG93_4908s1170</name>
</gene>
<dbReference type="AlphaFoldDB" id="A0A176WAA7"/>
<feature type="region of interest" description="Disordered" evidence="1">
    <location>
        <begin position="1"/>
        <end position="155"/>
    </location>
</feature>
<evidence type="ECO:0000313" key="4">
    <source>
        <dbReference type="Proteomes" id="UP000077202"/>
    </source>
</evidence>
<protein>
    <recommendedName>
        <fullName evidence="2">Peptidase C76 domain-containing protein</fullName>
    </recommendedName>
</protein>
<comment type="caution">
    <text evidence="3">The sequence shown here is derived from an EMBL/GenBank/DDBJ whole genome shotgun (WGS) entry which is preliminary data.</text>
</comment>
<reference evidence="3" key="1">
    <citation type="submission" date="2016-03" db="EMBL/GenBank/DDBJ databases">
        <title>Mechanisms controlling the formation of the plant cell surface in tip-growing cells are functionally conserved among land plants.</title>
        <authorList>
            <person name="Honkanen S."/>
            <person name="Jones V.A."/>
            <person name="Morieri G."/>
            <person name="Champion C."/>
            <person name="Hetherington A.J."/>
            <person name="Kelly S."/>
            <person name="Saint-Marcoux D."/>
            <person name="Proust H."/>
            <person name="Prescott H."/>
            <person name="Dolan L."/>
        </authorList>
    </citation>
    <scope>NUCLEOTIDE SEQUENCE [LARGE SCALE GENOMIC DNA]</scope>
    <source>
        <tissue evidence="3">Whole gametophyte</tissue>
    </source>
</reference>
<feature type="compositionally biased region" description="Polar residues" evidence="1">
    <location>
        <begin position="32"/>
        <end position="42"/>
    </location>
</feature>
<accession>A0A176WAA7</accession>
<evidence type="ECO:0000256" key="1">
    <source>
        <dbReference type="SAM" id="MobiDB-lite"/>
    </source>
</evidence>
<dbReference type="InterPro" id="IPR006928">
    <property type="entry name" value="Herpes_teg_USP"/>
</dbReference>
<feature type="domain" description="Peptidase C76" evidence="2">
    <location>
        <begin position="134"/>
        <end position="155"/>
    </location>
</feature>